<dbReference type="OrthoDB" id="5296354at2"/>
<dbReference type="GO" id="GO:0000298">
    <property type="term" value="F:endopolyphosphatase activity"/>
    <property type="evidence" value="ECO:0007669"/>
    <property type="project" value="TreeGrafter"/>
</dbReference>
<name>A1TXN9_MARN8</name>
<dbReference type="SUPFAM" id="SSF56300">
    <property type="entry name" value="Metallo-dependent phosphatases"/>
    <property type="match status" value="1"/>
</dbReference>
<feature type="domain" description="Calcineurin-like phosphoesterase" evidence="1">
    <location>
        <begin position="20"/>
        <end position="191"/>
    </location>
</feature>
<dbReference type="InterPro" id="IPR050126">
    <property type="entry name" value="Ap4A_hydrolase"/>
</dbReference>
<organism evidence="2 3">
    <name type="scientific">Marinobacter nauticus (strain ATCC 700491 / DSM 11845 / VT8)</name>
    <name type="common">Marinobacter aquaeolei</name>
    <dbReference type="NCBI Taxonomy" id="351348"/>
    <lineage>
        <taxon>Bacteria</taxon>
        <taxon>Pseudomonadati</taxon>
        <taxon>Pseudomonadota</taxon>
        <taxon>Gammaproteobacteria</taxon>
        <taxon>Pseudomonadales</taxon>
        <taxon>Marinobacteraceae</taxon>
        <taxon>Marinobacter</taxon>
    </lineage>
</organism>
<dbReference type="PRINTS" id="PR00114">
    <property type="entry name" value="STPHPHTASE"/>
</dbReference>
<evidence type="ECO:0000313" key="2">
    <source>
        <dbReference type="EMBL" id="ABM17508.1"/>
    </source>
</evidence>
<dbReference type="PANTHER" id="PTHR42850:SF4">
    <property type="entry name" value="ZINC-DEPENDENT ENDOPOLYPHOSPHATASE"/>
    <property type="match status" value="1"/>
</dbReference>
<dbReference type="Pfam" id="PF00149">
    <property type="entry name" value="Metallophos"/>
    <property type="match status" value="1"/>
</dbReference>
<evidence type="ECO:0000313" key="3">
    <source>
        <dbReference type="Proteomes" id="UP000000998"/>
    </source>
</evidence>
<dbReference type="HOGENOM" id="CLU_023125_1_0_6"/>
<proteinExistence type="predicted"/>
<dbReference type="GO" id="GO:0005737">
    <property type="term" value="C:cytoplasm"/>
    <property type="evidence" value="ECO:0007669"/>
    <property type="project" value="TreeGrafter"/>
</dbReference>
<reference evidence="3" key="1">
    <citation type="journal article" date="2011" name="Appl. Environ. Microbiol.">
        <title>Genomic potential of Marinobacter aquaeolei, a biogeochemical 'opportunitroph'.</title>
        <authorList>
            <person name="Singer E."/>
            <person name="Webb E.A."/>
            <person name="Nelson W.C."/>
            <person name="Heidelberg J.F."/>
            <person name="Ivanova N."/>
            <person name="Pati A."/>
            <person name="Edwards K.J."/>
        </authorList>
    </citation>
    <scope>NUCLEOTIDE SEQUENCE [LARGE SCALE GENOMIC DNA]</scope>
    <source>
        <strain evidence="3">ATCC 700491 / DSM 11845 / VT8</strain>
    </source>
</reference>
<dbReference type="eggNOG" id="COG0639">
    <property type="taxonomic scope" value="Bacteria"/>
</dbReference>
<dbReference type="AlphaFoldDB" id="A1TXN9"/>
<dbReference type="KEGG" id="maq:Maqu_0404"/>
<dbReference type="GO" id="GO:0006798">
    <property type="term" value="P:polyphosphate catabolic process"/>
    <property type="evidence" value="ECO:0007669"/>
    <property type="project" value="TreeGrafter"/>
</dbReference>
<dbReference type="InterPro" id="IPR004843">
    <property type="entry name" value="Calcineurin-like_PHP"/>
</dbReference>
<dbReference type="Proteomes" id="UP000000998">
    <property type="component" value="Chromosome"/>
</dbReference>
<sequence>MINELTAHLSIQQNLQGKDWLCGDIHGQYEELLYTMEQNGFNPFLDRVFLLGDLVDRGPQSKELLNWALFTSNVYSVMGNHELTFAAGAWSPRHRQRHLSMGGQWSDQLAFEEYRRLAQLCIKSFPLTITLECEQGTLGLVHAQSPSDDWLDAQRASVTERFAVDCTWPWNRAQGPAQIIKGVTAVVSGHIGMNEIVRRGNQFWIDTLEQTGNITLIPAAEIFKWMKRT</sequence>
<gene>
    <name evidence="2" type="ordered locus">Maqu_0404</name>
</gene>
<dbReference type="STRING" id="351348.Maqu_0404"/>
<accession>A1TXN9</accession>
<dbReference type="EMBL" id="CP000514">
    <property type="protein sequence ID" value="ABM17508.1"/>
    <property type="molecule type" value="Genomic_DNA"/>
</dbReference>
<dbReference type="InterPro" id="IPR006186">
    <property type="entry name" value="Ser/Thr-sp_prot-phosphatase"/>
</dbReference>
<dbReference type="RefSeq" id="WP_011783955.1">
    <property type="nucleotide sequence ID" value="NC_008740.1"/>
</dbReference>
<dbReference type="InterPro" id="IPR029052">
    <property type="entry name" value="Metallo-depent_PP-like"/>
</dbReference>
<dbReference type="PANTHER" id="PTHR42850">
    <property type="entry name" value="METALLOPHOSPHOESTERASE"/>
    <property type="match status" value="1"/>
</dbReference>
<evidence type="ECO:0000259" key="1">
    <source>
        <dbReference type="Pfam" id="PF00149"/>
    </source>
</evidence>
<dbReference type="GO" id="GO:0016791">
    <property type="term" value="F:phosphatase activity"/>
    <property type="evidence" value="ECO:0007669"/>
    <property type="project" value="TreeGrafter"/>
</dbReference>
<protein>
    <submittedName>
        <fullName evidence="2">Metallophosphoesterase</fullName>
    </submittedName>
</protein>
<dbReference type="Gene3D" id="3.60.21.10">
    <property type="match status" value="1"/>
</dbReference>